<dbReference type="PANTHER" id="PTHR33083">
    <property type="entry name" value="EXPRESSED PROTEIN"/>
    <property type="match status" value="1"/>
</dbReference>
<name>A0A4S8JN96_MUSBA</name>
<reference evidence="2 3" key="1">
    <citation type="journal article" date="2019" name="Nat. Plants">
        <title>Genome sequencing of Musa balbisiana reveals subgenome evolution and function divergence in polyploid bananas.</title>
        <authorList>
            <person name="Yao X."/>
        </authorList>
    </citation>
    <scope>NUCLEOTIDE SEQUENCE [LARGE SCALE GENOMIC DNA]</scope>
    <source>
        <strain evidence="3">cv. DH-PKW</strain>
        <tissue evidence="2">Leaves</tissue>
    </source>
</reference>
<dbReference type="PANTHER" id="PTHR33083:SF49">
    <property type="entry name" value="SENESCENCE REGULATOR"/>
    <property type="match status" value="1"/>
</dbReference>
<proteinExistence type="inferred from homology"/>
<dbReference type="GO" id="GO:0010150">
    <property type="term" value="P:leaf senescence"/>
    <property type="evidence" value="ECO:0007669"/>
    <property type="project" value="UniProtKB-ARBA"/>
</dbReference>
<comment type="caution">
    <text evidence="2">The sequence shown here is derived from an EMBL/GenBank/DDBJ whole genome shotgun (WGS) entry which is preliminary data.</text>
</comment>
<evidence type="ECO:0000256" key="1">
    <source>
        <dbReference type="ARBA" id="ARBA00034773"/>
    </source>
</evidence>
<sequence>MMEEFQEADILWPHDGRYDVAAATVPWHGWHGAPRKPTGPIKIPAKAQANFMDDDGNGNDSSPMRAIIPPHVIVAERIAGDKMAVSVFVGNGRTLKGWDLRRVRTSVLRLTGFLEG</sequence>
<dbReference type="Proteomes" id="UP000317650">
    <property type="component" value="Chromosome 1"/>
</dbReference>
<dbReference type="EMBL" id="PYDT01000004">
    <property type="protein sequence ID" value="THU63375.1"/>
    <property type="molecule type" value="Genomic_DNA"/>
</dbReference>
<evidence type="ECO:0000313" key="3">
    <source>
        <dbReference type="Proteomes" id="UP000317650"/>
    </source>
</evidence>
<organism evidence="2 3">
    <name type="scientific">Musa balbisiana</name>
    <name type="common">Banana</name>
    <dbReference type="NCBI Taxonomy" id="52838"/>
    <lineage>
        <taxon>Eukaryota</taxon>
        <taxon>Viridiplantae</taxon>
        <taxon>Streptophyta</taxon>
        <taxon>Embryophyta</taxon>
        <taxon>Tracheophyta</taxon>
        <taxon>Spermatophyta</taxon>
        <taxon>Magnoliopsida</taxon>
        <taxon>Liliopsida</taxon>
        <taxon>Zingiberales</taxon>
        <taxon>Musaceae</taxon>
        <taxon>Musa</taxon>
    </lineage>
</organism>
<keyword evidence="3" id="KW-1185">Reference proteome</keyword>
<accession>A0A4S8JN96</accession>
<protein>
    <submittedName>
        <fullName evidence="2">Uncharacterized protein</fullName>
    </submittedName>
</protein>
<evidence type="ECO:0000313" key="2">
    <source>
        <dbReference type="EMBL" id="THU63375.1"/>
    </source>
</evidence>
<comment type="similarity">
    <text evidence="1">Belongs to the senescence regulator S40 family.</text>
</comment>
<dbReference type="AlphaFoldDB" id="A0A4S8JN96"/>
<dbReference type="InterPro" id="IPR007608">
    <property type="entry name" value="Senescence_reg_S40"/>
</dbReference>
<dbReference type="Pfam" id="PF04520">
    <property type="entry name" value="Senescence_reg"/>
    <property type="match status" value="1"/>
</dbReference>
<gene>
    <name evidence="2" type="ORF">C4D60_Mb01t15110</name>
</gene>